<dbReference type="Pfam" id="PF13714">
    <property type="entry name" value="PEP_mutase"/>
    <property type="match status" value="1"/>
</dbReference>
<reference evidence="1 3" key="1">
    <citation type="submission" date="2020-10" db="EMBL/GenBank/DDBJ databases">
        <title>Plasmid carrying two tetracycline resistance determinant.</title>
        <authorList>
            <person name="Yang Q."/>
        </authorList>
    </citation>
    <scope>NUCLEOTIDE SEQUENCE [LARGE SCALE GENOMIC DNA]</scope>
    <source>
        <strain evidence="1 3">T43</strain>
    </source>
</reference>
<dbReference type="Proteomes" id="UP001179483">
    <property type="component" value="Chromosome"/>
</dbReference>
<dbReference type="PROSITE" id="PS00161">
    <property type="entry name" value="ISOCITRATE_LYASE"/>
    <property type="match status" value="1"/>
</dbReference>
<proteinExistence type="predicted"/>
<dbReference type="EMBL" id="CP116590">
    <property type="protein sequence ID" value="WCG38099.1"/>
    <property type="molecule type" value="Genomic_DNA"/>
</dbReference>
<organism evidence="1 3">
    <name type="scientific">Aerococcus urinaeequi</name>
    <dbReference type="NCBI Taxonomy" id="51665"/>
    <lineage>
        <taxon>Bacteria</taxon>
        <taxon>Bacillati</taxon>
        <taxon>Bacillota</taxon>
        <taxon>Bacilli</taxon>
        <taxon>Lactobacillales</taxon>
        <taxon>Aerococcaceae</taxon>
        <taxon>Aerococcus</taxon>
    </lineage>
</organism>
<name>A0A0U4VYP5_9LACT</name>
<dbReference type="InterPro" id="IPR015813">
    <property type="entry name" value="Pyrv/PenolPyrv_kinase-like_dom"/>
</dbReference>
<protein>
    <submittedName>
        <fullName evidence="1">Oxaloacetate decarboxylase</fullName>
    </submittedName>
</protein>
<dbReference type="OrthoDB" id="8629576at2"/>
<reference evidence="2" key="2">
    <citation type="submission" date="2023-01" db="EMBL/GenBank/DDBJ databases">
        <title>Oxazolidinone resistance genes in florfenicol resistant enterococci from beef cattle and veal calves at slaughter.</title>
        <authorList>
            <person name="Biggel M."/>
        </authorList>
    </citation>
    <scope>NUCLEOTIDE SEQUENCE</scope>
    <source>
        <strain evidence="2">K79-1</strain>
    </source>
</reference>
<dbReference type="Proteomes" id="UP000595091">
    <property type="component" value="Chromosome"/>
</dbReference>
<accession>A0A0U4VYP5</accession>
<dbReference type="Gene3D" id="3.20.20.60">
    <property type="entry name" value="Phosphoenolpyruvate-binding domains"/>
    <property type="match status" value="1"/>
</dbReference>
<dbReference type="CDD" id="cd00377">
    <property type="entry name" value="ICL_PEPM"/>
    <property type="match status" value="1"/>
</dbReference>
<dbReference type="RefSeq" id="WP_059349171.1">
    <property type="nucleotide sequence ID" value="NZ_CANSXX010000013.1"/>
</dbReference>
<dbReference type="InterPro" id="IPR018523">
    <property type="entry name" value="Isocitrate_lyase_ph_CS"/>
</dbReference>
<gene>
    <name evidence="1" type="ORF">IMX20_01860</name>
    <name evidence="2" type="ORF">PML80_01710</name>
</gene>
<dbReference type="EMBL" id="CP063065">
    <property type="protein sequence ID" value="QOQ79488.1"/>
    <property type="molecule type" value="Genomic_DNA"/>
</dbReference>
<sequence>MLKNERMRKQFKNHIYSGKALQLPVAPDALAAKIAEKLGFDAVFSAGYATSASAFAMPDRGVTDFGKSLERTRDIINAVDIPVFADSDTGYGDLENVRRTVENYEAIGAAGIFIEDQVWPKRCGHMSGKMVEPTETLEEKIKVAVAARKNDDFLIMSRTDARTVYDLEEAIERSRRYKAAGADLIFIESPRSFEEFEEIHEAFPDTFMMANMIEGGLTPLTKTAELEKLGFNIIVYPTALTYAQAYTEKNLLQTLLDEGTTENYQDKMITFDEFNDFIGLDEVNQRDSAYAPENMLKYMN</sequence>
<dbReference type="SUPFAM" id="SSF51621">
    <property type="entry name" value="Phosphoenolpyruvate/pyruvate domain"/>
    <property type="match status" value="1"/>
</dbReference>
<dbReference type="KEGG" id="aui:APT62_07800"/>
<dbReference type="AlphaFoldDB" id="A0A0U4VYP5"/>
<dbReference type="InterPro" id="IPR040442">
    <property type="entry name" value="Pyrv_kinase-like_dom_sf"/>
</dbReference>
<evidence type="ECO:0000313" key="1">
    <source>
        <dbReference type="EMBL" id="QOQ79488.1"/>
    </source>
</evidence>
<evidence type="ECO:0000313" key="3">
    <source>
        <dbReference type="Proteomes" id="UP000595091"/>
    </source>
</evidence>
<dbReference type="PANTHER" id="PTHR42905">
    <property type="entry name" value="PHOSPHOENOLPYRUVATE CARBOXYLASE"/>
    <property type="match status" value="1"/>
</dbReference>
<dbReference type="PANTHER" id="PTHR42905:SF5">
    <property type="entry name" value="CARBOXYVINYL-CARBOXYPHOSPHONATE PHOSPHORYLMUTASE, CHLOROPLASTIC"/>
    <property type="match status" value="1"/>
</dbReference>
<evidence type="ECO:0000313" key="2">
    <source>
        <dbReference type="EMBL" id="WCG38099.1"/>
    </source>
</evidence>
<dbReference type="InterPro" id="IPR039556">
    <property type="entry name" value="ICL/PEPM"/>
</dbReference>
<dbReference type="GO" id="GO:0016833">
    <property type="term" value="F:oxo-acid-lyase activity"/>
    <property type="evidence" value="ECO:0007669"/>
    <property type="project" value="UniProtKB-ARBA"/>
</dbReference>